<dbReference type="PANTHER" id="PTHR45641">
    <property type="entry name" value="TETRATRICOPEPTIDE REPEAT PROTEIN (AFU_ORTHOLOGUE AFUA_6G03870)"/>
    <property type="match status" value="1"/>
</dbReference>
<evidence type="ECO:0000256" key="2">
    <source>
        <dbReference type="ARBA" id="ARBA00022803"/>
    </source>
</evidence>
<dbReference type="PANTHER" id="PTHR45641:SF19">
    <property type="entry name" value="NEPHROCYSTIN-3"/>
    <property type="match status" value="1"/>
</dbReference>
<evidence type="ECO:0000256" key="1">
    <source>
        <dbReference type="ARBA" id="ARBA00022737"/>
    </source>
</evidence>
<evidence type="ECO:0000313" key="4">
    <source>
        <dbReference type="EMBL" id="KAE8312542.1"/>
    </source>
</evidence>
<accession>A0A5N6VW01</accession>
<evidence type="ECO:0000313" key="5">
    <source>
        <dbReference type="Proteomes" id="UP000325433"/>
    </source>
</evidence>
<dbReference type="InterPro" id="IPR011990">
    <property type="entry name" value="TPR-like_helical_dom_sf"/>
</dbReference>
<sequence length="441" mass="51137">MDILEANPPVESLPEDYSYMGNGFKAQESRRILQVYSLIRIDRKQRQVKIHRLVQENAMIHLSKDQAAKAFITAAKLLHRAFPSLRLLKSHDIMTQRDICSKYCEHILAMLKCFDDLHVDIEPFRELTELIEIVFWYCRSNGLYRTAIPLYDTCAAIYQRGGDGCLYHACQLRFNVGHMYRNSDNAIEALRIFQEAYCLLQRAVELKRIPPEHPDIANALTDIGVALVQLQRYQEAEEWQDKGIAMSLRIKPDQLPSMLCVNKSWCLWKLGRLDEASGLLERVQQNCRLGHRINSHLRRVYSFSLRVLGNVRIAQGKLDEAFAIHEEAFDVHRQLFGDKHFETGILSYRLGCHLQDRNRMDEALVYYRAALTIFQNSSVSMTSSIIRTKYKLGCLLQQLGQEEASKLRIQAAKEREALHKIPSTEQDNMEAYDSLVPYWAW</sequence>
<dbReference type="AlphaFoldDB" id="A0A5N6VW01"/>
<dbReference type="Pfam" id="PF13424">
    <property type="entry name" value="TPR_12"/>
    <property type="match status" value="1"/>
</dbReference>
<keyword evidence="1" id="KW-0677">Repeat</keyword>
<reference evidence="5" key="1">
    <citation type="submission" date="2019-04" db="EMBL/GenBank/DDBJ databases">
        <title>Friends and foes A comparative genomics studyof 23 Aspergillus species from section Flavi.</title>
        <authorList>
            <consortium name="DOE Joint Genome Institute"/>
            <person name="Kjaerbolling I."/>
            <person name="Vesth T."/>
            <person name="Frisvad J.C."/>
            <person name="Nybo J.L."/>
            <person name="Theobald S."/>
            <person name="Kildgaard S."/>
            <person name="Isbrandt T."/>
            <person name="Kuo A."/>
            <person name="Sato A."/>
            <person name="Lyhne E.K."/>
            <person name="Kogle M.E."/>
            <person name="Wiebenga A."/>
            <person name="Kun R.S."/>
            <person name="Lubbers R.J."/>
            <person name="Makela M.R."/>
            <person name="Barry K."/>
            <person name="Chovatia M."/>
            <person name="Clum A."/>
            <person name="Daum C."/>
            <person name="Haridas S."/>
            <person name="He G."/>
            <person name="LaButti K."/>
            <person name="Lipzen A."/>
            <person name="Mondo S."/>
            <person name="Riley R."/>
            <person name="Salamov A."/>
            <person name="Simmons B.A."/>
            <person name="Magnuson J.K."/>
            <person name="Henrissat B."/>
            <person name="Mortensen U.H."/>
            <person name="Larsen T.O."/>
            <person name="Devries R.P."/>
            <person name="Grigoriev I.V."/>
            <person name="Machida M."/>
            <person name="Baker S.E."/>
            <person name="Andersen M.R."/>
        </authorList>
    </citation>
    <scope>NUCLEOTIDE SEQUENCE [LARGE SCALE GENOMIC DNA]</scope>
    <source>
        <strain evidence="5">CBS 130015</strain>
    </source>
</reference>
<dbReference type="SUPFAM" id="SSF48452">
    <property type="entry name" value="TPR-like"/>
    <property type="match status" value="1"/>
</dbReference>
<dbReference type="Pfam" id="PF25000">
    <property type="entry name" value="DUF7779"/>
    <property type="match status" value="1"/>
</dbReference>
<organism evidence="4 5">
    <name type="scientific">Aspergillus transmontanensis</name>
    <dbReference type="NCBI Taxonomy" id="1034304"/>
    <lineage>
        <taxon>Eukaryota</taxon>
        <taxon>Fungi</taxon>
        <taxon>Dikarya</taxon>
        <taxon>Ascomycota</taxon>
        <taxon>Pezizomycotina</taxon>
        <taxon>Eurotiomycetes</taxon>
        <taxon>Eurotiomycetidae</taxon>
        <taxon>Eurotiales</taxon>
        <taxon>Aspergillaceae</taxon>
        <taxon>Aspergillus</taxon>
        <taxon>Aspergillus subgen. Circumdati</taxon>
    </lineage>
</organism>
<keyword evidence="2" id="KW-0802">TPR repeat</keyword>
<dbReference type="EMBL" id="ML738332">
    <property type="protein sequence ID" value="KAE8312542.1"/>
    <property type="molecule type" value="Genomic_DNA"/>
</dbReference>
<dbReference type="InterPro" id="IPR056681">
    <property type="entry name" value="DUF7779"/>
</dbReference>
<evidence type="ECO:0000259" key="3">
    <source>
        <dbReference type="Pfam" id="PF25000"/>
    </source>
</evidence>
<dbReference type="Proteomes" id="UP000325433">
    <property type="component" value="Unassembled WGS sequence"/>
</dbReference>
<dbReference type="InterPro" id="IPR019734">
    <property type="entry name" value="TPR_rpt"/>
</dbReference>
<feature type="domain" description="DUF7779" evidence="3">
    <location>
        <begin position="4"/>
        <end position="66"/>
    </location>
</feature>
<gene>
    <name evidence="4" type="ORF">BDV41DRAFT_299230</name>
</gene>
<keyword evidence="5" id="KW-1185">Reference proteome</keyword>
<dbReference type="Pfam" id="PF13374">
    <property type="entry name" value="TPR_10"/>
    <property type="match status" value="2"/>
</dbReference>
<dbReference type="SMART" id="SM00028">
    <property type="entry name" value="TPR"/>
    <property type="match status" value="3"/>
</dbReference>
<proteinExistence type="predicted"/>
<protein>
    <recommendedName>
        <fullName evidence="3">DUF7779 domain-containing protein</fullName>
    </recommendedName>
</protein>
<name>A0A5N6VW01_9EURO</name>
<dbReference type="Gene3D" id="1.25.40.10">
    <property type="entry name" value="Tetratricopeptide repeat domain"/>
    <property type="match status" value="2"/>
</dbReference>